<accession>A0ABW1T4N5</accession>
<reference evidence="3" key="1">
    <citation type="journal article" date="2019" name="Int. J. Syst. Evol. Microbiol.">
        <title>The Global Catalogue of Microorganisms (GCM) 10K type strain sequencing project: providing services to taxonomists for standard genome sequencing and annotation.</title>
        <authorList>
            <consortium name="The Broad Institute Genomics Platform"/>
            <consortium name="The Broad Institute Genome Sequencing Center for Infectious Disease"/>
            <person name="Wu L."/>
            <person name="Ma J."/>
        </authorList>
    </citation>
    <scope>NUCLEOTIDE SEQUENCE [LARGE SCALE GENOMIC DNA]</scope>
    <source>
        <strain evidence="3">CGMCC 4.7317</strain>
    </source>
</reference>
<dbReference type="EMBL" id="JBHSTI010000065">
    <property type="protein sequence ID" value="MFC6239718.1"/>
    <property type="molecule type" value="Genomic_DNA"/>
</dbReference>
<comment type="caution">
    <text evidence="2">The sequence shown here is derived from an EMBL/GenBank/DDBJ whole genome shotgun (WGS) entry which is preliminary data.</text>
</comment>
<evidence type="ECO:0000313" key="2">
    <source>
        <dbReference type="EMBL" id="MFC6239718.1"/>
    </source>
</evidence>
<feature type="signal peptide" evidence="1">
    <location>
        <begin position="1"/>
        <end position="18"/>
    </location>
</feature>
<gene>
    <name evidence="2" type="ORF">ACFQGU_17745</name>
</gene>
<feature type="chain" id="PRO_5047540516" evidence="1">
    <location>
        <begin position="19"/>
        <end position="56"/>
    </location>
</feature>
<sequence>MTTAAFLLLLLLATTALAVVAVVRAVRRDPARHVPCSACDAFAPRWNDGGVGRWSV</sequence>
<evidence type="ECO:0000313" key="3">
    <source>
        <dbReference type="Proteomes" id="UP001596138"/>
    </source>
</evidence>
<protein>
    <submittedName>
        <fullName evidence="2">Uncharacterized protein</fullName>
    </submittedName>
</protein>
<dbReference type="RefSeq" id="WP_386769030.1">
    <property type="nucleotide sequence ID" value="NZ_JBHSTI010000065.1"/>
</dbReference>
<keyword evidence="1" id="KW-0732">Signal</keyword>
<evidence type="ECO:0000256" key="1">
    <source>
        <dbReference type="SAM" id="SignalP"/>
    </source>
</evidence>
<organism evidence="2 3">
    <name type="scientific">Longivirga aurantiaca</name>
    <dbReference type="NCBI Taxonomy" id="1837743"/>
    <lineage>
        <taxon>Bacteria</taxon>
        <taxon>Bacillati</taxon>
        <taxon>Actinomycetota</taxon>
        <taxon>Actinomycetes</taxon>
        <taxon>Sporichthyales</taxon>
        <taxon>Sporichthyaceae</taxon>
        <taxon>Longivirga</taxon>
    </lineage>
</organism>
<keyword evidence="3" id="KW-1185">Reference proteome</keyword>
<proteinExistence type="predicted"/>
<name>A0ABW1T4N5_9ACTN</name>
<dbReference type="Proteomes" id="UP001596138">
    <property type="component" value="Unassembled WGS sequence"/>
</dbReference>